<dbReference type="Gene3D" id="2.60.40.10">
    <property type="entry name" value="Immunoglobulins"/>
    <property type="match status" value="1"/>
</dbReference>
<dbReference type="EMBL" id="AP028654">
    <property type="protein sequence ID" value="BEP28309.1"/>
    <property type="molecule type" value="Genomic_DNA"/>
</dbReference>
<proteinExistence type="inferred from homology"/>
<dbReference type="InterPro" id="IPR013783">
    <property type="entry name" value="Ig-like_fold"/>
</dbReference>
<dbReference type="InterPro" id="IPR006047">
    <property type="entry name" value="GH13_cat_dom"/>
</dbReference>
<evidence type="ECO:0000256" key="1">
    <source>
        <dbReference type="ARBA" id="ARBA00008061"/>
    </source>
</evidence>
<comment type="similarity">
    <text evidence="1">Belongs to the glycosyl hydrolase 13 family.</text>
</comment>
<dbReference type="SMART" id="SM00642">
    <property type="entry name" value="Aamy"/>
    <property type="match status" value="1"/>
</dbReference>
<dbReference type="CDD" id="cd11341">
    <property type="entry name" value="AmyAc_Pullulanase_LD-like"/>
    <property type="match status" value="1"/>
</dbReference>
<accession>A0AAU9EAJ1</accession>
<reference evidence="3 4" key="1">
    <citation type="submission" date="2023-08" db="EMBL/GenBank/DDBJ databases">
        <title>Helicovermis profunda gen. nov., sp. nov., a novel mesophilic, fermentative bacterium within the Bacillota from a deep-sea hydrothermal vent chimney.</title>
        <authorList>
            <person name="Miyazaki U."/>
            <person name="Mizutani D."/>
            <person name="Hashimoto Y."/>
            <person name="Tame A."/>
            <person name="Sawayama S."/>
            <person name="Miyazaki J."/>
            <person name="Takai K."/>
            <person name="Nakagawa S."/>
        </authorList>
    </citation>
    <scope>NUCLEOTIDE SEQUENCE [LARGE SCALE GENOMIC DNA]</scope>
    <source>
        <strain evidence="3 4">S502</strain>
    </source>
</reference>
<dbReference type="AlphaFoldDB" id="A0AAU9EAJ1"/>
<dbReference type="Pfam" id="PF02922">
    <property type="entry name" value="CBM_48"/>
    <property type="match status" value="1"/>
</dbReference>
<dbReference type="InterPro" id="IPR014756">
    <property type="entry name" value="Ig_E-set"/>
</dbReference>
<organism evidence="3 4">
    <name type="scientific">Helicovermis profundi</name>
    <dbReference type="NCBI Taxonomy" id="3065157"/>
    <lineage>
        <taxon>Bacteria</taxon>
        <taxon>Bacillati</taxon>
        <taxon>Bacillota</taxon>
        <taxon>Clostridia</taxon>
        <taxon>Helicovermis</taxon>
    </lineage>
</organism>
<feature type="domain" description="Glycosyl hydrolase family 13 catalytic" evidence="2">
    <location>
        <begin position="165"/>
        <end position="523"/>
    </location>
</feature>
<gene>
    <name evidence="3" type="ORF">HLPR_06400</name>
</gene>
<dbReference type="Gene3D" id="3.20.20.80">
    <property type="entry name" value="Glycosidases"/>
    <property type="match status" value="1"/>
</dbReference>
<sequence length="621" mass="72026">MNKIEINKEMLKETYGVSFVKGTTIFRVFSPSSKSIEICIYNNHNDVRRKVKKFTRNENGIWTIKFNENLEGKYYTYLVDDTYEVIDPYVHSTNANSTKGMIIDASNVNPSGFMDHEVPKTLKPTESIIYELHIKDFSMDCTKEFKNNGKYLAFTEEGLKCEGEKIGIDHLIELGITHVHLLPVYDFLTVNDYKECDYNWGYDPYLFNSLEGSYSTNPEDGKNRIIEFKKMIMALHKANIRVILDVVYNHTYFSKTSNFHRLMPYLFHRFDKEGNFTNGSGCGCELNTENEFVRKFIIDSLKFWLNTYKIDGFRFDLFALYDVETVKLIENELNNIRDGILLYGEPWTGGLSSLSHEKQFIKGMQKGSKVALFNDDFRNEIKGKNGGISSGFVGSLNFDKNKIFAGCFGSIHFDENIFGYTQNASETINYVSCHDNLILMDKISKCYPKTNFEEKQNMNALSLTFVILSFGVPFIQAGTEFLRSKYGYHNTYNHSNLINKIDWNYKKNNRHVFDYIKELISFRKSQKVFSINEEEDLKKVIKIVKSEKHTIIYEISSFYQEDYEKILIVYNGSFEDKVIKLENDGYVMKIDGALYYEKSSKIKNGVLNLPKLSAVICVKES</sequence>
<dbReference type="InterPro" id="IPR004193">
    <property type="entry name" value="Glyco_hydro_13_N"/>
</dbReference>
<dbReference type="CDD" id="cd02860">
    <property type="entry name" value="E_set_Pullulanase"/>
    <property type="match status" value="1"/>
</dbReference>
<dbReference type="InterPro" id="IPR017853">
    <property type="entry name" value="GH"/>
</dbReference>
<protein>
    <recommendedName>
        <fullName evidence="2">Glycosyl hydrolase family 13 catalytic domain-containing protein</fullName>
    </recommendedName>
</protein>
<dbReference type="Gene3D" id="2.60.40.1180">
    <property type="entry name" value="Golgi alpha-mannosidase II"/>
    <property type="match status" value="1"/>
</dbReference>
<dbReference type="KEGG" id="hprf:HLPR_06400"/>
<dbReference type="PANTHER" id="PTHR43002">
    <property type="entry name" value="GLYCOGEN DEBRANCHING ENZYME"/>
    <property type="match status" value="1"/>
</dbReference>
<dbReference type="InterPro" id="IPR011840">
    <property type="entry name" value="PulA_typeI"/>
</dbReference>
<dbReference type="Pfam" id="PF00128">
    <property type="entry name" value="Alpha-amylase"/>
    <property type="match status" value="1"/>
</dbReference>
<keyword evidence="4" id="KW-1185">Reference proteome</keyword>
<dbReference type="RefSeq" id="WP_338536635.1">
    <property type="nucleotide sequence ID" value="NZ_AP028654.1"/>
</dbReference>
<dbReference type="InterPro" id="IPR013780">
    <property type="entry name" value="Glyco_hydro_b"/>
</dbReference>
<evidence type="ECO:0000259" key="2">
    <source>
        <dbReference type="SMART" id="SM00642"/>
    </source>
</evidence>
<dbReference type="GO" id="GO:0004553">
    <property type="term" value="F:hydrolase activity, hydrolyzing O-glycosyl compounds"/>
    <property type="evidence" value="ECO:0007669"/>
    <property type="project" value="InterPro"/>
</dbReference>
<evidence type="ECO:0000313" key="4">
    <source>
        <dbReference type="Proteomes" id="UP001321786"/>
    </source>
</evidence>
<evidence type="ECO:0000313" key="3">
    <source>
        <dbReference type="EMBL" id="BEP28309.1"/>
    </source>
</evidence>
<name>A0AAU9EAJ1_9FIRM</name>
<dbReference type="SUPFAM" id="SSF51445">
    <property type="entry name" value="(Trans)glycosidases"/>
    <property type="match status" value="1"/>
</dbReference>
<dbReference type="Proteomes" id="UP001321786">
    <property type="component" value="Chromosome"/>
</dbReference>
<dbReference type="GO" id="GO:0005975">
    <property type="term" value="P:carbohydrate metabolic process"/>
    <property type="evidence" value="ECO:0007669"/>
    <property type="project" value="InterPro"/>
</dbReference>
<dbReference type="SUPFAM" id="SSF81296">
    <property type="entry name" value="E set domains"/>
    <property type="match status" value="1"/>
</dbReference>
<dbReference type="NCBIfam" id="TIGR02104">
    <property type="entry name" value="pulA_typeI"/>
    <property type="match status" value="1"/>
</dbReference>